<evidence type="ECO:0000313" key="4">
    <source>
        <dbReference type="Proteomes" id="UP001155483"/>
    </source>
</evidence>
<gene>
    <name evidence="3" type="ORF">OCK74_22800</name>
</gene>
<proteinExistence type="predicted"/>
<keyword evidence="2" id="KW-0812">Transmembrane</keyword>
<accession>A0A9X2XZV2</accession>
<dbReference type="EMBL" id="JAOTIF010000026">
    <property type="protein sequence ID" value="MCU7551967.1"/>
    <property type="molecule type" value="Genomic_DNA"/>
</dbReference>
<keyword evidence="2" id="KW-1133">Transmembrane helix</keyword>
<dbReference type="Gene3D" id="1.25.40.10">
    <property type="entry name" value="Tetratricopeptide repeat domain"/>
    <property type="match status" value="1"/>
</dbReference>
<sequence>MNETWLEKIGDYLNGKMNHEERMQFEAEMASNEELYAVFKLYQTIEKEMSERAKHSSQEGELKSSLDELSTRYFPDEHERETGENVTMYPVKGPTPVIPFGVVFGKVKRVRLWKSIAVAASIIGLIILGTIWFRQGDQNKPEIASEHSSSDTSADVSITDSISKSPSIDDQQNKPGVVVEKPEHQQESIQVKPGKNLKEEVHQNRPKAGKLDALFASNFKPDTLPVRKAGPLQTAYQHYESGDYEDAISAFEQVNMDVVTRGNDTNKALAAFYMHYFKGLSYLAINRASTAIQELEKALAGSPDAFSKGKTLWYLSLAYIKSGEPDKALNYLRKLAVEKQAGIYRDQGVKLMGELTRHSLNQAD</sequence>
<dbReference type="Proteomes" id="UP001155483">
    <property type="component" value="Unassembled WGS sequence"/>
</dbReference>
<protein>
    <recommendedName>
        <fullName evidence="5">Tetratricopeptide repeat protein</fullName>
    </recommendedName>
</protein>
<name>A0A9X2XZV2_9BACT</name>
<evidence type="ECO:0008006" key="5">
    <source>
        <dbReference type="Google" id="ProtNLM"/>
    </source>
</evidence>
<dbReference type="SUPFAM" id="SSF48452">
    <property type="entry name" value="TPR-like"/>
    <property type="match status" value="1"/>
</dbReference>
<evidence type="ECO:0000256" key="2">
    <source>
        <dbReference type="SAM" id="Phobius"/>
    </source>
</evidence>
<feature type="transmembrane region" description="Helical" evidence="2">
    <location>
        <begin position="116"/>
        <end position="133"/>
    </location>
</feature>
<feature type="compositionally biased region" description="Polar residues" evidence="1">
    <location>
        <begin position="150"/>
        <end position="174"/>
    </location>
</feature>
<dbReference type="RefSeq" id="WP_279299404.1">
    <property type="nucleotide sequence ID" value="NZ_JAOTIF010000026.1"/>
</dbReference>
<organism evidence="3 4">
    <name type="scientific">Paraflavisolibacter caeni</name>
    <dbReference type="NCBI Taxonomy" id="2982496"/>
    <lineage>
        <taxon>Bacteria</taxon>
        <taxon>Pseudomonadati</taxon>
        <taxon>Bacteroidota</taxon>
        <taxon>Chitinophagia</taxon>
        <taxon>Chitinophagales</taxon>
        <taxon>Chitinophagaceae</taxon>
        <taxon>Paraflavisolibacter</taxon>
    </lineage>
</organism>
<feature type="region of interest" description="Disordered" evidence="1">
    <location>
        <begin position="141"/>
        <end position="198"/>
    </location>
</feature>
<keyword evidence="2" id="KW-0472">Membrane</keyword>
<reference evidence="3" key="2">
    <citation type="submission" date="2023-04" db="EMBL/GenBank/DDBJ databases">
        <title>Paracnuella aquatica gen. nov., sp. nov., a member of the family Chitinophagaceae isolated from a hot spring.</title>
        <authorList>
            <person name="Wang C."/>
        </authorList>
    </citation>
    <scope>NUCLEOTIDE SEQUENCE</scope>
    <source>
        <strain evidence="3">LB-8</strain>
    </source>
</reference>
<evidence type="ECO:0000256" key="1">
    <source>
        <dbReference type="SAM" id="MobiDB-lite"/>
    </source>
</evidence>
<reference evidence="3" key="1">
    <citation type="submission" date="2022-09" db="EMBL/GenBank/DDBJ databases">
        <authorList>
            <person name="Yuan C."/>
            <person name="Ke Z."/>
        </authorList>
    </citation>
    <scope>NUCLEOTIDE SEQUENCE</scope>
    <source>
        <strain evidence="3">LB-8</strain>
    </source>
</reference>
<dbReference type="InterPro" id="IPR011990">
    <property type="entry name" value="TPR-like_helical_dom_sf"/>
</dbReference>
<dbReference type="AlphaFoldDB" id="A0A9X2XZV2"/>
<comment type="caution">
    <text evidence="3">The sequence shown here is derived from an EMBL/GenBank/DDBJ whole genome shotgun (WGS) entry which is preliminary data.</text>
</comment>
<evidence type="ECO:0000313" key="3">
    <source>
        <dbReference type="EMBL" id="MCU7551967.1"/>
    </source>
</evidence>
<keyword evidence="4" id="KW-1185">Reference proteome</keyword>